<dbReference type="GO" id="GO:0016491">
    <property type="term" value="F:oxidoreductase activity"/>
    <property type="evidence" value="ECO:0007669"/>
    <property type="project" value="UniProtKB-KW"/>
</dbReference>
<dbReference type="Gene3D" id="3.30.9.10">
    <property type="entry name" value="D-Amino Acid Oxidase, subunit A, domain 2"/>
    <property type="match status" value="1"/>
</dbReference>
<dbReference type="InterPro" id="IPR006076">
    <property type="entry name" value="FAD-dep_OxRdtase"/>
</dbReference>
<feature type="domain" description="FAD dependent oxidoreductase" evidence="2">
    <location>
        <begin position="30"/>
        <end position="420"/>
    </location>
</feature>
<dbReference type="Proteomes" id="UP000184221">
    <property type="component" value="Unassembled WGS sequence"/>
</dbReference>
<keyword evidence="4" id="KW-1185">Reference proteome</keyword>
<evidence type="ECO:0000313" key="4">
    <source>
        <dbReference type="Proteomes" id="UP000184221"/>
    </source>
</evidence>
<dbReference type="AlphaFoldDB" id="A0A1M5X370"/>
<sequence>MLCAQGCVFIDGGCCQKKDWTKGGITIPERVIIAGAGIVGVSTGIWLRRMSDAEVTIIDRLPPGEGTSHGNAGVLAACSIAPVTAPGLVRKAPGMLLNPDFPLFMRWGYFPKLVPWLIKYLSNANDSDTRRIAKGLTHIVGDTVDQHKSLVAGTDAADWVHESNYSFAYTNRAAFSADAYTWGLRHEAGFEPEIREGDAAREFEPNLSPTIGLLATMKDHGYIRDPGGYVKALARVFEGLGGTILRAEIKDFEFEDDRIRSVLTDAGPQPCDRAILATGVWSKPLMQKLGLKIPLETERGYHIIFKDAEGIPSHPIMIASGKFVATPMDAGLRCAGVVEFGGLDAGPAQAVFNLLRKQAKAALPNLSYSEEVEWLGHRPAPADSLPLIGQVRQTGIFTAFGHHHIGLTGGPKTGRIVASLVAHRPPNTDIGAFDPMRFA</sequence>
<evidence type="ECO:0000259" key="2">
    <source>
        <dbReference type="Pfam" id="PF01266"/>
    </source>
</evidence>
<dbReference type="Pfam" id="PF01266">
    <property type="entry name" value="DAO"/>
    <property type="match status" value="1"/>
</dbReference>
<gene>
    <name evidence="3" type="ORF">SAMN05443551_3682</name>
</gene>
<dbReference type="SUPFAM" id="SSF54373">
    <property type="entry name" value="FAD-linked reductases, C-terminal domain"/>
    <property type="match status" value="1"/>
</dbReference>
<dbReference type="STRING" id="996342.SAMN05443551_3682"/>
<reference evidence="3 4" key="1">
    <citation type="submission" date="2016-11" db="EMBL/GenBank/DDBJ databases">
        <authorList>
            <person name="Jaros S."/>
            <person name="Januszkiewicz K."/>
            <person name="Wedrychowicz H."/>
        </authorList>
    </citation>
    <scope>NUCLEOTIDE SEQUENCE [LARGE SCALE GENOMIC DNA]</scope>
    <source>
        <strain evidence="3 4">DSM 29431</strain>
    </source>
</reference>
<dbReference type="SUPFAM" id="SSF51905">
    <property type="entry name" value="FAD/NAD(P)-binding domain"/>
    <property type="match status" value="1"/>
</dbReference>
<dbReference type="GO" id="GO:0005737">
    <property type="term" value="C:cytoplasm"/>
    <property type="evidence" value="ECO:0007669"/>
    <property type="project" value="TreeGrafter"/>
</dbReference>
<proteinExistence type="predicted"/>
<dbReference type="PANTHER" id="PTHR13847:SF289">
    <property type="entry name" value="GLYCINE OXIDASE"/>
    <property type="match status" value="1"/>
</dbReference>
<organism evidence="3 4">
    <name type="scientific">Marivita hallyeonensis</name>
    <dbReference type="NCBI Taxonomy" id="996342"/>
    <lineage>
        <taxon>Bacteria</taxon>
        <taxon>Pseudomonadati</taxon>
        <taxon>Pseudomonadota</taxon>
        <taxon>Alphaproteobacteria</taxon>
        <taxon>Rhodobacterales</taxon>
        <taxon>Roseobacteraceae</taxon>
        <taxon>Marivita</taxon>
    </lineage>
</organism>
<evidence type="ECO:0000256" key="1">
    <source>
        <dbReference type="ARBA" id="ARBA00023002"/>
    </source>
</evidence>
<protein>
    <submittedName>
        <fullName evidence="3">D-amino-acid dehydrogenase</fullName>
    </submittedName>
</protein>
<name>A0A1M5X370_9RHOB</name>
<dbReference type="PANTHER" id="PTHR13847">
    <property type="entry name" value="SARCOSINE DEHYDROGENASE-RELATED"/>
    <property type="match status" value="1"/>
</dbReference>
<accession>A0A1M5X370</accession>
<dbReference type="EMBL" id="FQXC01000005">
    <property type="protein sequence ID" value="SHH94032.1"/>
    <property type="molecule type" value="Genomic_DNA"/>
</dbReference>
<keyword evidence="1" id="KW-0560">Oxidoreductase</keyword>
<dbReference type="Gene3D" id="3.50.50.60">
    <property type="entry name" value="FAD/NAD(P)-binding domain"/>
    <property type="match status" value="2"/>
</dbReference>
<evidence type="ECO:0000313" key="3">
    <source>
        <dbReference type="EMBL" id="SHH94032.1"/>
    </source>
</evidence>
<dbReference type="InterPro" id="IPR036188">
    <property type="entry name" value="FAD/NAD-bd_sf"/>
</dbReference>